<protein>
    <submittedName>
        <fullName evidence="1">Uncharacterized protein</fullName>
    </submittedName>
</protein>
<name>W4FDS5_APHAT</name>
<gene>
    <name evidence="1" type="ORF">H257_18194</name>
</gene>
<accession>W4FDS5</accession>
<dbReference type="GeneID" id="20820190"/>
<dbReference type="RefSeq" id="XP_009845511.1">
    <property type="nucleotide sequence ID" value="XM_009847209.1"/>
</dbReference>
<dbReference type="VEuPathDB" id="FungiDB:H257_18194"/>
<reference evidence="1" key="1">
    <citation type="submission" date="2013-12" db="EMBL/GenBank/DDBJ databases">
        <title>The Genome Sequence of Aphanomyces astaci APO3.</title>
        <authorList>
            <consortium name="The Broad Institute Genomics Platform"/>
            <person name="Russ C."/>
            <person name="Tyler B."/>
            <person name="van West P."/>
            <person name="Dieguez-Uribeondo J."/>
            <person name="Young S.K."/>
            <person name="Zeng Q."/>
            <person name="Gargeya S."/>
            <person name="Fitzgerald M."/>
            <person name="Abouelleil A."/>
            <person name="Alvarado L."/>
            <person name="Chapman S.B."/>
            <person name="Gainer-Dewar J."/>
            <person name="Goldberg J."/>
            <person name="Griggs A."/>
            <person name="Gujja S."/>
            <person name="Hansen M."/>
            <person name="Howarth C."/>
            <person name="Imamovic A."/>
            <person name="Ireland A."/>
            <person name="Larimer J."/>
            <person name="McCowan C."/>
            <person name="Murphy C."/>
            <person name="Pearson M."/>
            <person name="Poon T.W."/>
            <person name="Priest M."/>
            <person name="Roberts A."/>
            <person name="Saif S."/>
            <person name="Shea T."/>
            <person name="Sykes S."/>
            <person name="Wortman J."/>
            <person name="Nusbaum C."/>
            <person name="Birren B."/>
        </authorList>
    </citation>
    <scope>NUCLEOTIDE SEQUENCE [LARGE SCALE GENOMIC DNA]</scope>
    <source>
        <strain evidence="1">APO3</strain>
    </source>
</reference>
<dbReference type="EMBL" id="KI913256">
    <property type="protein sequence ID" value="ETV64986.1"/>
    <property type="molecule type" value="Genomic_DNA"/>
</dbReference>
<dbReference type="AlphaFoldDB" id="W4FDS5"/>
<organism evidence="1">
    <name type="scientific">Aphanomyces astaci</name>
    <name type="common">Crayfish plague agent</name>
    <dbReference type="NCBI Taxonomy" id="112090"/>
    <lineage>
        <taxon>Eukaryota</taxon>
        <taxon>Sar</taxon>
        <taxon>Stramenopiles</taxon>
        <taxon>Oomycota</taxon>
        <taxon>Saprolegniomycetes</taxon>
        <taxon>Saprolegniales</taxon>
        <taxon>Verrucalvaceae</taxon>
        <taxon>Aphanomyces</taxon>
    </lineage>
</organism>
<sequence>MRRDLFLQLVHAVDLHDSYFVQSYDAVGRKDPLFLADSIYPTSTLFVKTISEAQGRKATACRVAKTAVTLKSTQRPSTKTILGLIDSFV</sequence>
<proteinExistence type="predicted"/>
<evidence type="ECO:0000313" key="1">
    <source>
        <dbReference type="EMBL" id="ETV64986.1"/>
    </source>
</evidence>